<comment type="caution">
    <text evidence="1">The sequence shown here is derived from an EMBL/GenBank/DDBJ whole genome shotgun (WGS) entry which is preliminary data.</text>
</comment>
<dbReference type="Proteomes" id="UP001218218">
    <property type="component" value="Unassembled WGS sequence"/>
</dbReference>
<dbReference type="EMBL" id="JARIHO010000072">
    <property type="protein sequence ID" value="KAJ7312515.1"/>
    <property type="molecule type" value="Genomic_DNA"/>
</dbReference>
<sequence>MNVNGTGPGYGNANGSLTDLATPVLPHEEELLADLLAVNEQLLEALKLYDDLKRVALEREVENRSRELVRLGPRLRQYIDEEGALYADTVGMGDSSSRSRSLSPAPGAARVAVPVSAAPVPMQHPLPSHPGQFEHAVAAYQPTAPPRPQQLSEKSISGLNSIEHSRITQPLPSHVHASKTF</sequence>
<name>A0AAD6Z8Q5_9AGAR</name>
<reference evidence="1" key="1">
    <citation type="submission" date="2023-03" db="EMBL/GenBank/DDBJ databases">
        <title>Massive genome expansion in bonnet fungi (Mycena s.s.) driven by repeated elements and novel gene families across ecological guilds.</title>
        <authorList>
            <consortium name="Lawrence Berkeley National Laboratory"/>
            <person name="Harder C.B."/>
            <person name="Miyauchi S."/>
            <person name="Viragh M."/>
            <person name="Kuo A."/>
            <person name="Thoen E."/>
            <person name="Andreopoulos B."/>
            <person name="Lu D."/>
            <person name="Skrede I."/>
            <person name="Drula E."/>
            <person name="Henrissat B."/>
            <person name="Morin E."/>
            <person name="Kohler A."/>
            <person name="Barry K."/>
            <person name="LaButti K."/>
            <person name="Morin E."/>
            <person name="Salamov A."/>
            <person name="Lipzen A."/>
            <person name="Mereny Z."/>
            <person name="Hegedus B."/>
            <person name="Baldrian P."/>
            <person name="Stursova M."/>
            <person name="Weitz H."/>
            <person name="Taylor A."/>
            <person name="Grigoriev I.V."/>
            <person name="Nagy L.G."/>
            <person name="Martin F."/>
            <person name="Kauserud H."/>
        </authorList>
    </citation>
    <scope>NUCLEOTIDE SEQUENCE</scope>
    <source>
        <strain evidence="1">CBHHK002</strain>
    </source>
</reference>
<evidence type="ECO:0000313" key="2">
    <source>
        <dbReference type="Proteomes" id="UP001218218"/>
    </source>
</evidence>
<keyword evidence="2" id="KW-1185">Reference proteome</keyword>
<proteinExistence type="predicted"/>
<organism evidence="1 2">
    <name type="scientific">Mycena albidolilacea</name>
    <dbReference type="NCBI Taxonomy" id="1033008"/>
    <lineage>
        <taxon>Eukaryota</taxon>
        <taxon>Fungi</taxon>
        <taxon>Dikarya</taxon>
        <taxon>Basidiomycota</taxon>
        <taxon>Agaricomycotina</taxon>
        <taxon>Agaricomycetes</taxon>
        <taxon>Agaricomycetidae</taxon>
        <taxon>Agaricales</taxon>
        <taxon>Marasmiineae</taxon>
        <taxon>Mycenaceae</taxon>
        <taxon>Mycena</taxon>
    </lineage>
</organism>
<gene>
    <name evidence="1" type="ORF">DFH08DRAFT_973584</name>
</gene>
<accession>A0AAD6Z8Q5</accession>
<evidence type="ECO:0000313" key="1">
    <source>
        <dbReference type="EMBL" id="KAJ7312515.1"/>
    </source>
</evidence>
<dbReference type="AlphaFoldDB" id="A0AAD6Z8Q5"/>
<protein>
    <submittedName>
        <fullName evidence="1">Uncharacterized protein</fullName>
    </submittedName>
</protein>